<evidence type="ECO:0008006" key="3">
    <source>
        <dbReference type="Google" id="ProtNLM"/>
    </source>
</evidence>
<proteinExistence type="predicted"/>
<protein>
    <recommendedName>
        <fullName evidence="3">Titin</fullName>
    </recommendedName>
</protein>
<accession>A0A8K0C8P9</accession>
<evidence type="ECO:0000313" key="1">
    <source>
        <dbReference type="EMBL" id="KAF2883040.1"/>
    </source>
</evidence>
<dbReference type="EMBL" id="VTPC01090567">
    <property type="protein sequence ID" value="KAF2883040.1"/>
    <property type="molecule type" value="Genomic_DNA"/>
</dbReference>
<gene>
    <name evidence="1" type="ORF">ILUMI_23117</name>
</gene>
<comment type="caution">
    <text evidence="1">The sequence shown here is derived from an EMBL/GenBank/DDBJ whole genome shotgun (WGS) entry which is preliminary data.</text>
</comment>
<keyword evidence="2" id="KW-1185">Reference proteome</keyword>
<evidence type="ECO:0000313" key="2">
    <source>
        <dbReference type="Proteomes" id="UP000801492"/>
    </source>
</evidence>
<dbReference type="Proteomes" id="UP000801492">
    <property type="component" value="Unassembled WGS sequence"/>
</dbReference>
<name>A0A8K0C8P9_IGNLU</name>
<sequence>MSKVFGQGQKALELPKEEQITKQSTKKVKIKKKPKEAKVVEEMPEITETYRKSAQPKLEDYQFNRLWKSRSAQRVVGVRETEETVIRRISKQKPKKSNIIEELPEVIETAEIVIKDAKSKKHIKKVRKIAEKDGDLQKTIGIINMDGDEQPETTVTIQELPEIAEVVVKPVDIKLPEAIEVREITTEIGKPKKRTKKVPKRGNFEKITEIVIIEDEVKKPKDVVRVKELPEAVGSRW</sequence>
<reference evidence="1" key="1">
    <citation type="submission" date="2019-08" db="EMBL/GenBank/DDBJ databases">
        <title>The genome of the North American firefly Photinus pyralis.</title>
        <authorList>
            <consortium name="Photinus pyralis genome working group"/>
            <person name="Fallon T.R."/>
            <person name="Sander Lower S.E."/>
            <person name="Weng J.-K."/>
        </authorList>
    </citation>
    <scope>NUCLEOTIDE SEQUENCE</scope>
    <source>
        <strain evidence="1">TRF0915ILg1</strain>
        <tissue evidence="1">Whole body</tissue>
    </source>
</reference>
<dbReference type="AlphaFoldDB" id="A0A8K0C8P9"/>
<organism evidence="1 2">
    <name type="scientific">Ignelater luminosus</name>
    <name type="common">Cucubano</name>
    <name type="synonym">Pyrophorus luminosus</name>
    <dbReference type="NCBI Taxonomy" id="2038154"/>
    <lineage>
        <taxon>Eukaryota</taxon>
        <taxon>Metazoa</taxon>
        <taxon>Ecdysozoa</taxon>
        <taxon>Arthropoda</taxon>
        <taxon>Hexapoda</taxon>
        <taxon>Insecta</taxon>
        <taxon>Pterygota</taxon>
        <taxon>Neoptera</taxon>
        <taxon>Endopterygota</taxon>
        <taxon>Coleoptera</taxon>
        <taxon>Polyphaga</taxon>
        <taxon>Elateriformia</taxon>
        <taxon>Elateroidea</taxon>
        <taxon>Elateridae</taxon>
        <taxon>Agrypninae</taxon>
        <taxon>Pyrophorini</taxon>
        <taxon>Ignelater</taxon>
    </lineage>
</organism>